<dbReference type="EMBL" id="JAHHUM010001532">
    <property type="protein sequence ID" value="KAK5610761.1"/>
    <property type="molecule type" value="Genomic_DNA"/>
</dbReference>
<protein>
    <submittedName>
        <fullName evidence="2">Uncharacterized protein</fullName>
    </submittedName>
</protein>
<reference evidence="2 3" key="1">
    <citation type="submission" date="2021-06" db="EMBL/GenBank/DDBJ databases">
        <authorList>
            <person name="Palmer J.M."/>
        </authorList>
    </citation>
    <scope>NUCLEOTIDE SEQUENCE [LARGE SCALE GENOMIC DNA]</scope>
    <source>
        <strain evidence="2 3">MEX-2019</strain>
        <tissue evidence="2">Muscle</tissue>
    </source>
</reference>
<dbReference type="Proteomes" id="UP001311232">
    <property type="component" value="Unassembled WGS sequence"/>
</dbReference>
<feature type="compositionally biased region" description="Pro residues" evidence="1">
    <location>
        <begin position="212"/>
        <end position="224"/>
    </location>
</feature>
<keyword evidence="3" id="KW-1185">Reference proteome</keyword>
<organism evidence="2 3">
    <name type="scientific">Crenichthys baileyi</name>
    <name type="common">White River springfish</name>
    <dbReference type="NCBI Taxonomy" id="28760"/>
    <lineage>
        <taxon>Eukaryota</taxon>
        <taxon>Metazoa</taxon>
        <taxon>Chordata</taxon>
        <taxon>Craniata</taxon>
        <taxon>Vertebrata</taxon>
        <taxon>Euteleostomi</taxon>
        <taxon>Actinopterygii</taxon>
        <taxon>Neopterygii</taxon>
        <taxon>Teleostei</taxon>
        <taxon>Neoteleostei</taxon>
        <taxon>Acanthomorphata</taxon>
        <taxon>Ovalentaria</taxon>
        <taxon>Atherinomorphae</taxon>
        <taxon>Cyprinodontiformes</taxon>
        <taxon>Goodeidae</taxon>
        <taxon>Crenichthys</taxon>
    </lineage>
</organism>
<name>A0AAV9RP32_9TELE</name>
<dbReference type="AlphaFoldDB" id="A0AAV9RP32"/>
<evidence type="ECO:0000313" key="3">
    <source>
        <dbReference type="Proteomes" id="UP001311232"/>
    </source>
</evidence>
<accession>A0AAV9RP32</accession>
<feature type="compositionally biased region" description="Basic and acidic residues" evidence="1">
    <location>
        <begin position="44"/>
        <end position="55"/>
    </location>
</feature>
<feature type="region of interest" description="Disordered" evidence="1">
    <location>
        <begin position="44"/>
        <end position="367"/>
    </location>
</feature>
<gene>
    <name evidence="2" type="ORF">CRENBAI_026869</name>
</gene>
<feature type="compositionally biased region" description="Polar residues" evidence="1">
    <location>
        <begin position="341"/>
        <end position="351"/>
    </location>
</feature>
<feature type="compositionally biased region" description="Basic and acidic residues" evidence="1">
    <location>
        <begin position="65"/>
        <end position="86"/>
    </location>
</feature>
<feature type="compositionally biased region" description="Basic and acidic residues" evidence="1">
    <location>
        <begin position="114"/>
        <end position="129"/>
    </location>
</feature>
<evidence type="ECO:0000256" key="1">
    <source>
        <dbReference type="SAM" id="MobiDB-lite"/>
    </source>
</evidence>
<comment type="caution">
    <text evidence="2">The sequence shown here is derived from an EMBL/GenBank/DDBJ whole genome shotgun (WGS) entry which is preliminary data.</text>
</comment>
<sequence>MIKIPRYEEKGLGMLCLQSAGKCVDDVTGSHDISRGGDIHYYQDDIYRHGGDPSHRYPKAPRAQEPQENHRRDYGNPPREEQERVPGEPASSHSAEAPGGCSDDPQTPTAAVYAREDPAMDSETRDLGTHHSPSRGPTEPRGPGPSKQPLGLSRHKPKHPTPDTENHKFTSGQRYQPRAGSVQVRCPKGYRTQEVVPFPPGGEDRQHQPRLVPAPPNPSDPNPDPSVSKNPHPNPERGPCTKDRSTWSKRARQPELPLDETVPTPHEPKHKFPHSATPNQETDIEHMPPNPNAMNPLPTGATGKTLPSTVPTTESPTPHQDGTNSPGKRSPATGKHLGPASLTTSFRNYTNRPHHRYSNDSPGRNIN</sequence>
<feature type="compositionally biased region" description="Low complexity" evidence="1">
    <location>
        <begin position="305"/>
        <end position="318"/>
    </location>
</feature>
<proteinExistence type="predicted"/>
<evidence type="ECO:0000313" key="2">
    <source>
        <dbReference type="EMBL" id="KAK5610761.1"/>
    </source>
</evidence>